<feature type="compositionally biased region" description="Low complexity" evidence="1">
    <location>
        <begin position="730"/>
        <end position="739"/>
    </location>
</feature>
<gene>
    <name evidence="2" type="ORF">PR048_007028</name>
</gene>
<feature type="compositionally biased region" description="Basic and acidic residues" evidence="1">
    <location>
        <begin position="701"/>
        <end position="713"/>
    </location>
</feature>
<feature type="region of interest" description="Disordered" evidence="1">
    <location>
        <begin position="417"/>
        <end position="461"/>
    </location>
</feature>
<feature type="compositionally biased region" description="Basic residues" evidence="1">
    <location>
        <begin position="439"/>
        <end position="448"/>
    </location>
</feature>
<feature type="compositionally biased region" description="Basic residues" evidence="1">
    <location>
        <begin position="740"/>
        <end position="750"/>
    </location>
</feature>
<name>A0ABQ9ICG8_9NEOP</name>
<reference evidence="2 3" key="1">
    <citation type="submission" date="2023-02" db="EMBL/GenBank/DDBJ databases">
        <title>LHISI_Scaffold_Assembly.</title>
        <authorList>
            <person name="Stuart O.P."/>
            <person name="Cleave R."/>
            <person name="Magrath M.J.L."/>
            <person name="Mikheyev A.S."/>
        </authorList>
    </citation>
    <scope>NUCLEOTIDE SEQUENCE [LARGE SCALE GENOMIC DNA]</scope>
    <source>
        <strain evidence="2">Daus_M_001</strain>
        <tissue evidence="2">Leg muscle</tissue>
    </source>
</reference>
<feature type="region of interest" description="Disordered" evidence="1">
    <location>
        <begin position="697"/>
        <end position="757"/>
    </location>
</feature>
<feature type="compositionally biased region" description="Low complexity" evidence="1">
    <location>
        <begin position="14"/>
        <end position="31"/>
    </location>
</feature>
<accession>A0ABQ9ICG8</accession>
<keyword evidence="3" id="KW-1185">Reference proteome</keyword>
<protein>
    <submittedName>
        <fullName evidence="2">Uncharacterized protein</fullName>
    </submittedName>
</protein>
<feature type="compositionally biased region" description="Polar residues" evidence="1">
    <location>
        <begin position="1"/>
        <end position="13"/>
    </location>
</feature>
<evidence type="ECO:0000256" key="1">
    <source>
        <dbReference type="SAM" id="MobiDB-lite"/>
    </source>
</evidence>
<feature type="compositionally biased region" description="Basic and acidic residues" evidence="1">
    <location>
        <begin position="417"/>
        <end position="429"/>
    </location>
</feature>
<feature type="compositionally biased region" description="Basic and acidic residues" evidence="1">
    <location>
        <begin position="970"/>
        <end position="979"/>
    </location>
</feature>
<feature type="compositionally biased region" description="Low complexity" evidence="1">
    <location>
        <begin position="48"/>
        <end position="95"/>
    </location>
</feature>
<feature type="region of interest" description="Disordered" evidence="1">
    <location>
        <begin position="1"/>
        <end position="163"/>
    </location>
</feature>
<feature type="region of interest" description="Disordered" evidence="1">
    <location>
        <begin position="960"/>
        <end position="992"/>
    </location>
</feature>
<organism evidence="2 3">
    <name type="scientific">Dryococelus australis</name>
    <dbReference type="NCBI Taxonomy" id="614101"/>
    <lineage>
        <taxon>Eukaryota</taxon>
        <taxon>Metazoa</taxon>
        <taxon>Ecdysozoa</taxon>
        <taxon>Arthropoda</taxon>
        <taxon>Hexapoda</taxon>
        <taxon>Insecta</taxon>
        <taxon>Pterygota</taxon>
        <taxon>Neoptera</taxon>
        <taxon>Polyneoptera</taxon>
        <taxon>Phasmatodea</taxon>
        <taxon>Verophasmatodea</taxon>
        <taxon>Anareolatae</taxon>
        <taxon>Phasmatidae</taxon>
        <taxon>Eurycanthinae</taxon>
        <taxon>Dryococelus</taxon>
    </lineage>
</organism>
<proteinExistence type="predicted"/>
<dbReference type="Proteomes" id="UP001159363">
    <property type="component" value="Chromosome 2"/>
</dbReference>
<sequence>MDQLNITSQNQFRSSTPASSVSASNSSVHSPRTTPGTPVVFSSPPPQQQHQQQQQQLAHSSSEAAESEQTPHSCSTTSSSGMTSLSSIGTSLGGSPPKLTRERVNVSMPPRRRLFSRPDEEPGGSNITTAVVSLAPPRDSSGLRSSSETSVFDFRDSDSESEMPVLERQTLDEMRRDRKSHTKHQAQIPVAEFGDPGPVPVEVKEEIKKDVDQKVLVSDPLWANMCDDFVEELKHGANRVKRWVRLMHSKTSPFVETVSSLKEENISIKVEIKEEKADSPPENQDDACECKPEEKEVVVKHENNAKVIVQNSVGTQNVIVVNNDILKNESAIEIKTSVIKKELTAKNDGEATKKVKTDKKEKLAEKKEKDIYNKDSVCDKKGKQLEEKEKFTEKKEKSCDKGKALDKSKVKTTIKKEKLGEKEKKRKQDDSDEDLPLVRRSRGRPRKKSVPEKETDKDVEDEISLAEMKARLVKVETYRDASIDRSSRSEGCDSDCDEQAQTMARRLRHRKCQSKLRVGMKLRSKDSVTPKKLGSAEKKLIHINKKNQFGDMSDFQRGWEEEVYSYKRSLRMPPKLISIPRPSNRLCSSLPDLDAPLHSPAASTLDSFDFSPQRRGTDASNLLSSHRTWSSVRSEMADSDLDSNSNFSSNWSLPQRSWNIAPDSEEASSSTTFSTKNKCKISDNNYALLNRIASKLSSSSAKDKSSPEAKDNGKNSPCIFTRSNSNTPELLLRNDSSNNKSRKPNKKHTFTKSDGKEVRRNCLKEGKKVCDSEDLDLVGSCKKDKNCQNFNNVLRLNSRVHAETDVCVSRTRGRTRVLCRKATIRAVFGADRPASAPPTCREDRLGECCVEGDRLDRTRGEVTRKGRGGLRNTAVVWNSKTVSGSKRRLLLTKQRHSHSLLKILSPKKLLSDGSNILSKNSPGFGEGDVGVRAQLKPGRTITGKRIKLRTVRRKFRSGFDYIRKKKKQQKKDGDGDCPKEKKKNLGYQHNAI</sequence>
<comment type="caution">
    <text evidence="2">The sequence shown here is derived from an EMBL/GenBank/DDBJ whole genome shotgun (WGS) entry which is preliminary data.</text>
</comment>
<evidence type="ECO:0000313" key="2">
    <source>
        <dbReference type="EMBL" id="KAJ8894377.1"/>
    </source>
</evidence>
<evidence type="ECO:0000313" key="3">
    <source>
        <dbReference type="Proteomes" id="UP001159363"/>
    </source>
</evidence>
<feature type="region of interest" description="Disordered" evidence="1">
    <location>
        <begin position="604"/>
        <end position="625"/>
    </location>
</feature>
<dbReference type="EMBL" id="JARBHB010000002">
    <property type="protein sequence ID" value="KAJ8894377.1"/>
    <property type="molecule type" value="Genomic_DNA"/>
</dbReference>